<organism evidence="3 4">
    <name type="scientific">Rubroshorea leprosula</name>
    <dbReference type="NCBI Taxonomy" id="152421"/>
    <lineage>
        <taxon>Eukaryota</taxon>
        <taxon>Viridiplantae</taxon>
        <taxon>Streptophyta</taxon>
        <taxon>Embryophyta</taxon>
        <taxon>Tracheophyta</taxon>
        <taxon>Spermatophyta</taxon>
        <taxon>Magnoliopsida</taxon>
        <taxon>eudicotyledons</taxon>
        <taxon>Gunneridae</taxon>
        <taxon>Pentapetalae</taxon>
        <taxon>rosids</taxon>
        <taxon>malvids</taxon>
        <taxon>Malvales</taxon>
        <taxon>Dipterocarpaceae</taxon>
        <taxon>Rubroshorea</taxon>
    </lineage>
</organism>
<evidence type="ECO:0000313" key="4">
    <source>
        <dbReference type="Proteomes" id="UP001054252"/>
    </source>
</evidence>
<dbReference type="Proteomes" id="UP001054252">
    <property type="component" value="Unassembled WGS sequence"/>
</dbReference>
<proteinExistence type="predicted"/>
<dbReference type="EMBL" id="BPVZ01000041">
    <property type="protein sequence ID" value="GKV14371.1"/>
    <property type="molecule type" value="Genomic_DNA"/>
</dbReference>
<name>A0AAV5JPJ3_9ROSI</name>
<keyword evidence="4" id="KW-1185">Reference proteome</keyword>
<dbReference type="AlphaFoldDB" id="A0AAV5JPJ3"/>
<comment type="caution">
    <text evidence="3">The sequence shown here is derived from an EMBL/GenBank/DDBJ whole genome shotgun (WGS) entry which is preliminary data.</text>
</comment>
<feature type="region of interest" description="Disordered" evidence="1">
    <location>
        <begin position="151"/>
        <end position="205"/>
    </location>
</feature>
<protein>
    <recommendedName>
        <fullName evidence="2">DUF3444 domain-containing protein</fullName>
    </recommendedName>
</protein>
<sequence length="496" mass="55575">MHNMRPTRFSGIQSSVRVPQSGAFSKLGGNIGVSAPSSFTAEAPDDSKPAFEQLKRGNEEAQTAGLRDDELGIKFHDSQRRAAVVDIASSGAAPVLQLKHRGLRKEDASMTMGGGEIRNVLMMKARTEMLRKLNDRDTASKLNASHELNIVEKEMSEKQQGNGTDAENGGNEDTNKSADVMDVRTRVHPKKLSSSVSDADSTTEDADPIMEEADLITISVADPDLHDFDNDRTEKSFGDNQVWAAYDNGDGMSRYYAMIHGFMSLKPFKMRISWLNLKSNHELGPLNWIGSGFCKTSGDFWVGKFVINKLLNSFSHKVKRSKGKKGAIQIYPRKGDVWALYRNWSPDWNELTSDEVIHKYDMVKVLEDYNEESGAVVVVPLVKVARFKTLFRQHPEPSQEGPNAPKGCLELDPAATPLELLEVLTEAQVKQMEVTTNLERSEERERMEIGKPLKLKPDIVPESIGKSVGTEVEERKEIKMPQMIVYRRRQKRARKI</sequence>
<feature type="domain" description="DUF3444" evidence="2">
    <location>
        <begin position="217"/>
        <end position="398"/>
    </location>
</feature>
<gene>
    <name evidence="3" type="ORF">SLEP1_g25265</name>
</gene>
<dbReference type="Pfam" id="PF11926">
    <property type="entry name" value="DUF3444"/>
    <property type="match status" value="1"/>
</dbReference>
<evidence type="ECO:0000259" key="2">
    <source>
        <dbReference type="Pfam" id="PF11926"/>
    </source>
</evidence>
<dbReference type="PANTHER" id="PTHR45089:SF24">
    <property type="entry name" value="DNAJ HEAT SHOCK N-TERMINAL DOMAIN-CONTAINING PROTEIN"/>
    <property type="match status" value="1"/>
</dbReference>
<dbReference type="InterPro" id="IPR024593">
    <property type="entry name" value="DUF3444"/>
</dbReference>
<evidence type="ECO:0000313" key="3">
    <source>
        <dbReference type="EMBL" id="GKV14371.1"/>
    </source>
</evidence>
<dbReference type="PANTHER" id="PTHR45089">
    <property type="entry name" value="DNAJ HEAT SHOCK AMINO-TERMINAL DOMAIN PROTEIN-RELATED"/>
    <property type="match status" value="1"/>
</dbReference>
<accession>A0AAV5JPJ3</accession>
<feature type="compositionally biased region" description="Basic and acidic residues" evidence="1">
    <location>
        <begin position="173"/>
        <end position="185"/>
    </location>
</feature>
<evidence type="ECO:0000256" key="1">
    <source>
        <dbReference type="SAM" id="MobiDB-lite"/>
    </source>
</evidence>
<reference evidence="3 4" key="1">
    <citation type="journal article" date="2021" name="Commun. Biol.">
        <title>The genome of Shorea leprosula (Dipterocarpaceae) highlights the ecological relevance of drought in aseasonal tropical rainforests.</title>
        <authorList>
            <person name="Ng K.K.S."/>
            <person name="Kobayashi M.J."/>
            <person name="Fawcett J.A."/>
            <person name="Hatakeyama M."/>
            <person name="Paape T."/>
            <person name="Ng C.H."/>
            <person name="Ang C.C."/>
            <person name="Tnah L.H."/>
            <person name="Lee C.T."/>
            <person name="Nishiyama T."/>
            <person name="Sese J."/>
            <person name="O'Brien M.J."/>
            <person name="Copetti D."/>
            <person name="Mohd Noor M.I."/>
            <person name="Ong R.C."/>
            <person name="Putra M."/>
            <person name="Sireger I.Z."/>
            <person name="Indrioko S."/>
            <person name="Kosugi Y."/>
            <person name="Izuno A."/>
            <person name="Isagi Y."/>
            <person name="Lee S.L."/>
            <person name="Shimizu K.K."/>
        </authorList>
    </citation>
    <scope>NUCLEOTIDE SEQUENCE [LARGE SCALE GENOMIC DNA]</scope>
    <source>
        <strain evidence="3">214</strain>
    </source>
</reference>